<sequence>DRRHPCSLTSPEVHTIMDELKRTRRTESVACDRTRKRLAVLSLQDPGGFGATAGPAGVMFHGQECFHQTQSRKHTSAQHFSVIIKLTQVSFITKL</sequence>
<proteinExistence type="predicted"/>
<feature type="non-terminal residue" evidence="1">
    <location>
        <position position="95"/>
    </location>
</feature>
<name>A0A1A8KTI6_NOTKU</name>
<dbReference type="EMBL" id="HAEE01014894">
    <property type="protein sequence ID" value="SBR34944.1"/>
    <property type="molecule type" value="Transcribed_RNA"/>
</dbReference>
<evidence type="ECO:0000313" key="1">
    <source>
        <dbReference type="EMBL" id="SBR34944.1"/>
    </source>
</evidence>
<reference evidence="1" key="1">
    <citation type="submission" date="2016-05" db="EMBL/GenBank/DDBJ databases">
        <authorList>
            <person name="Lavstsen T."/>
            <person name="Jespersen J.S."/>
        </authorList>
    </citation>
    <scope>NUCLEOTIDE SEQUENCE</scope>
    <source>
        <tissue evidence="1">Brain</tissue>
    </source>
</reference>
<accession>A0A1A8KTI6</accession>
<gene>
    <name evidence="1" type="primary">Nfu_g_1_011919</name>
</gene>
<protein>
    <submittedName>
        <fullName evidence="1">Uncharacterized protein</fullName>
    </submittedName>
</protein>
<organism evidence="1">
    <name type="scientific">Nothobranchius kuhntae</name>
    <name type="common">Beira killifish</name>
    <dbReference type="NCBI Taxonomy" id="321403"/>
    <lineage>
        <taxon>Eukaryota</taxon>
        <taxon>Metazoa</taxon>
        <taxon>Chordata</taxon>
        <taxon>Craniata</taxon>
        <taxon>Vertebrata</taxon>
        <taxon>Euteleostomi</taxon>
        <taxon>Actinopterygii</taxon>
        <taxon>Neopterygii</taxon>
        <taxon>Teleostei</taxon>
        <taxon>Neoteleostei</taxon>
        <taxon>Acanthomorphata</taxon>
        <taxon>Ovalentaria</taxon>
        <taxon>Atherinomorphae</taxon>
        <taxon>Cyprinodontiformes</taxon>
        <taxon>Nothobranchiidae</taxon>
        <taxon>Nothobranchius</taxon>
    </lineage>
</organism>
<dbReference type="AlphaFoldDB" id="A0A1A8KTI6"/>
<feature type="non-terminal residue" evidence="1">
    <location>
        <position position="1"/>
    </location>
</feature>
<reference evidence="1" key="2">
    <citation type="submission" date="2016-06" db="EMBL/GenBank/DDBJ databases">
        <title>The genome of a short-lived fish provides insights into sex chromosome evolution and the genetic control of aging.</title>
        <authorList>
            <person name="Reichwald K."/>
            <person name="Felder M."/>
            <person name="Petzold A."/>
            <person name="Koch P."/>
            <person name="Groth M."/>
            <person name="Platzer M."/>
        </authorList>
    </citation>
    <scope>NUCLEOTIDE SEQUENCE</scope>
    <source>
        <tissue evidence="1">Brain</tissue>
    </source>
</reference>